<evidence type="ECO:0000313" key="2">
    <source>
        <dbReference type="Proteomes" id="UP001204798"/>
    </source>
</evidence>
<comment type="caution">
    <text evidence="1">The sequence shown here is derived from an EMBL/GenBank/DDBJ whole genome shotgun (WGS) entry which is preliminary data.</text>
</comment>
<proteinExistence type="predicted"/>
<dbReference type="RefSeq" id="WP_259096569.1">
    <property type="nucleotide sequence ID" value="NZ_CP130454.1"/>
</dbReference>
<accession>A0ABT2EP69</accession>
<dbReference type="Proteomes" id="UP001204798">
    <property type="component" value="Unassembled WGS sequence"/>
</dbReference>
<gene>
    <name evidence="1" type="ORF">M2350_002173</name>
</gene>
<reference evidence="1 2" key="1">
    <citation type="submission" date="2022-08" db="EMBL/GenBank/DDBJ databases">
        <title>Bacterial and archaeal communities from various locations to study Microbial Dark Matter (Phase II).</title>
        <authorList>
            <person name="Stepanauskas R."/>
        </authorList>
    </citation>
    <scope>NUCLEOTIDE SEQUENCE [LARGE SCALE GENOMIC DNA]</scope>
    <source>
        <strain evidence="1 2">PD1</strain>
    </source>
</reference>
<sequence length="95" mass="11576">MERGCQEQRRHSSKGCYPTTRPSPFPICCRFPTQRFTDPQFAEPYPPLHFPSRFEGNFLTEPCICIYGSNLTQHNWRREVNSRWVGWRRFFWQCW</sequence>
<organism evidence="1 2">
    <name type="scientific">Candidatus Fervidibacter sacchari</name>
    <dbReference type="NCBI Taxonomy" id="1448929"/>
    <lineage>
        <taxon>Bacteria</taxon>
        <taxon>Candidatus Fervidibacterota</taxon>
        <taxon>Candidatus Fervidibacter</taxon>
    </lineage>
</organism>
<protein>
    <submittedName>
        <fullName evidence="1">Uncharacterized protein</fullName>
    </submittedName>
</protein>
<keyword evidence="2" id="KW-1185">Reference proteome</keyword>
<evidence type="ECO:0000313" key="1">
    <source>
        <dbReference type="EMBL" id="MCS3919756.1"/>
    </source>
</evidence>
<name>A0ABT2EP69_9BACT</name>
<dbReference type="EMBL" id="JANUCP010000004">
    <property type="protein sequence ID" value="MCS3919756.1"/>
    <property type="molecule type" value="Genomic_DNA"/>
</dbReference>